<sequence length="311" mass="34433">MKLYALHENPEWFPPFARAFAAAGLDYEEWLLTEGTIDLDAAPPEGIFYNRLSASSHTRDHPYARDYARAVLDWLEAHGRRVVNRRSVVEMEVSKVRQLTALRAFGIDTPRTVAVVGRSGLVAAAERFPVPFITKHNQGGKGLGVRRFDDLAGFRAYVASDEFEEPVDGITLLQEYVQARAPFITRIETVGYDFVYAITADTARGGFQLCPADACELDDQGRPVQAASLFALREGFDHPIVGQVTAFARRHDIEVAGFEFIEAADGRVLVYDVNTNTNYNPDVEAVAPRSGPGELAAYLQRVMVESHAVLV</sequence>
<proteinExistence type="predicted"/>
<dbReference type="GO" id="GO:0005737">
    <property type="term" value="C:cytoplasm"/>
    <property type="evidence" value="ECO:0007669"/>
    <property type="project" value="TreeGrafter"/>
</dbReference>
<dbReference type="GO" id="GO:0005524">
    <property type="term" value="F:ATP binding"/>
    <property type="evidence" value="ECO:0007669"/>
    <property type="project" value="UniProtKB-UniRule"/>
</dbReference>
<dbReference type="PROSITE" id="PS50975">
    <property type="entry name" value="ATP_GRASP"/>
    <property type="match status" value="1"/>
</dbReference>
<evidence type="ECO:0000313" key="3">
    <source>
        <dbReference type="EMBL" id="CAA9546924.1"/>
    </source>
</evidence>
<dbReference type="GO" id="GO:0009432">
    <property type="term" value="P:SOS response"/>
    <property type="evidence" value="ECO:0007669"/>
    <property type="project" value="TreeGrafter"/>
</dbReference>
<dbReference type="EMBL" id="CADCWK010000043">
    <property type="protein sequence ID" value="CAA9546924.1"/>
    <property type="molecule type" value="Genomic_DNA"/>
</dbReference>
<evidence type="ECO:0000259" key="2">
    <source>
        <dbReference type="PROSITE" id="PS50975"/>
    </source>
</evidence>
<dbReference type="GO" id="GO:0018169">
    <property type="term" value="F:ribosomal S6-glutamic acid ligase activity"/>
    <property type="evidence" value="ECO:0007669"/>
    <property type="project" value="TreeGrafter"/>
</dbReference>
<keyword evidence="1" id="KW-0547">Nucleotide-binding</keyword>
<dbReference type="PANTHER" id="PTHR21621">
    <property type="entry name" value="RIBOSOMAL PROTEIN S6 MODIFICATION PROTEIN"/>
    <property type="match status" value="1"/>
</dbReference>
<organism evidence="3">
    <name type="scientific">uncultured Thermomicrobiales bacterium</name>
    <dbReference type="NCBI Taxonomy" id="1645740"/>
    <lineage>
        <taxon>Bacteria</taxon>
        <taxon>Pseudomonadati</taxon>
        <taxon>Thermomicrobiota</taxon>
        <taxon>Thermomicrobia</taxon>
        <taxon>Thermomicrobiales</taxon>
        <taxon>environmental samples</taxon>
    </lineage>
</organism>
<keyword evidence="1" id="KW-0067">ATP-binding</keyword>
<dbReference type="AlphaFoldDB" id="A0A6J4UGT0"/>
<reference evidence="3" key="1">
    <citation type="submission" date="2020-02" db="EMBL/GenBank/DDBJ databases">
        <authorList>
            <person name="Meier V. D."/>
        </authorList>
    </citation>
    <scope>NUCLEOTIDE SEQUENCE</scope>
    <source>
        <strain evidence="3">AVDCRST_MAG33</strain>
    </source>
</reference>
<evidence type="ECO:0000256" key="1">
    <source>
        <dbReference type="PROSITE-ProRule" id="PRU00409"/>
    </source>
</evidence>
<gene>
    <name evidence="3" type="ORF">AVDCRST_MAG33-545</name>
</gene>
<dbReference type="SUPFAM" id="SSF56059">
    <property type="entry name" value="Glutathione synthetase ATP-binding domain-like"/>
    <property type="match status" value="1"/>
</dbReference>
<protein>
    <submittedName>
        <fullName evidence="3">CDS_ID OB3077</fullName>
    </submittedName>
</protein>
<dbReference type="InterPro" id="IPR011761">
    <property type="entry name" value="ATP-grasp"/>
</dbReference>
<name>A0A6J4UGT0_9BACT</name>
<dbReference type="GO" id="GO:0046872">
    <property type="term" value="F:metal ion binding"/>
    <property type="evidence" value="ECO:0007669"/>
    <property type="project" value="InterPro"/>
</dbReference>
<dbReference type="PANTHER" id="PTHR21621:SF0">
    <property type="entry name" value="BETA-CITRYLGLUTAMATE SYNTHASE B-RELATED"/>
    <property type="match status" value="1"/>
</dbReference>
<feature type="domain" description="ATP-grasp" evidence="2">
    <location>
        <begin position="99"/>
        <end position="303"/>
    </location>
</feature>
<accession>A0A6J4UGT0</accession>